<evidence type="ECO:0000259" key="9">
    <source>
        <dbReference type="Pfam" id="PF23405"/>
    </source>
</evidence>
<feature type="region of interest" description="Disordered" evidence="6">
    <location>
        <begin position="820"/>
        <end position="859"/>
    </location>
</feature>
<dbReference type="GO" id="GO:0051301">
    <property type="term" value="P:cell division"/>
    <property type="evidence" value="ECO:0007669"/>
    <property type="project" value="UniProtKB-KW"/>
</dbReference>
<evidence type="ECO:0000313" key="10">
    <source>
        <dbReference type="EMBL" id="JAT19522.1"/>
    </source>
</evidence>
<evidence type="ECO:0000256" key="2">
    <source>
        <dbReference type="ARBA" id="ARBA00022618"/>
    </source>
</evidence>
<feature type="compositionally biased region" description="Low complexity" evidence="6">
    <location>
        <begin position="838"/>
        <end position="852"/>
    </location>
</feature>
<keyword evidence="5" id="KW-0131">Cell cycle</keyword>
<dbReference type="InterPro" id="IPR024977">
    <property type="entry name" value="Apc4-like_WD40_dom"/>
</dbReference>
<keyword evidence="2" id="KW-0132">Cell division</keyword>
<evidence type="ECO:0000259" key="8">
    <source>
        <dbReference type="Pfam" id="PF12896"/>
    </source>
</evidence>
<dbReference type="PANTHER" id="PTHR13260:SF0">
    <property type="entry name" value="ANAPHASE-PROMOTING COMPLEX SUBUNIT 4"/>
    <property type="match status" value="1"/>
</dbReference>
<evidence type="ECO:0000256" key="4">
    <source>
        <dbReference type="ARBA" id="ARBA00022786"/>
    </source>
</evidence>
<evidence type="ECO:0000256" key="5">
    <source>
        <dbReference type="ARBA" id="ARBA00023306"/>
    </source>
</evidence>
<evidence type="ECO:0000256" key="1">
    <source>
        <dbReference type="ARBA" id="ARBA00016067"/>
    </source>
</evidence>
<feature type="compositionally biased region" description="Basic and acidic residues" evidence="6">
    <location>
        <begin position="281"/>
        <end position="300"/>
    </location>
</feature>
<protein>
    <recommendedName>
        <fullName evidence="1">Anaphase-promoting complex subunit 4</fullName>
    </recommendedName>
</protein>
<accession>A0A1B6L725</accession>
<feature type="domain" description="Anaphase-promoting complex subunit 4 long" evidence="8">
    <location>
        <begin position="312"/>
        <end position="510"/>
    </location>
</feature>
<dbReference type="GO" id="GO:0070979">
    <property type="term" value="P:protein K11-linked ubiquitination"/>
    <property type="evidence" value="ECO:0007669"/>
    <property type="project" value="TreeGrafter"/>
</dbReference>
<feature type="domain" description="Anaphase-promoting complex subunit 4 C-terminal half WD40" evidence="9">
    <location>
        <begin position="605"/>
        <end position="783"/>
    </location>
</feature>
<evidence type="ECO:0000256" key="6">
    <source>
        <dbReference type="SAM" id="MobiDB-lite"/>
    </source>
</evidence>
<dbReference type="SUPFAM" id="SSF50969">
    <property type="entry name" value="YVTN repeat-like/Quinoprotein amine dehydrogenase"/>
    <property type="match status" value="1"/>
</dbReference>
<sequence length="859" mass="96899">MSGHIIRQLEERHVAIKVDLMVWSNKMDLLALSNSKGEIALHRLTWQRVWLLPPPTPDMVVRKLAWRPDGRVIAVAYVPKVMVVGEEVKGEVMLIDVENKDVLHTVSVSDDVSCLVWLQEKQFHDHQQHLGGSSHNQDATSDFLPKLPSLSRTFGSLPDNIDENLEDAKRIKDQLQLNFLLIGTCDGSLHLSVFGLFSCGVMNVNRYMTDSGEGRHTSVLNAEMSPDMKSLFLLVAVDENKFYAETVKEENGVTKADKNASTQKESTPAETNIVENSTVSEDLKIESNNEEESSNKKSGDKCESVVKRDFKIVILDTRVLSSRSRELHALSLKHGHIISLLDYLSQTMRSIIEAWENIYLLEIESKLSKYAASLPESSVSADFLELLLFGMPSESLENFLMKDLNDKGIKKLGHSIELSHSNIQKLILKHLLSVGQCLAYHLAEMKGMAKLTDRFKVLGLEEETVAEAFSAAGAFLIKATEVQLVIDESMKRYKAFFRWLYAIILRITDDRIPDLTMTDINQQDLEFIAEYLHKLDVKTDEDGVTKRHCYLDHLGQYLVNKDLTVPSTVENDNLWQRLLQQNPCLQEHFCVVKRCKNTSLLQQHDKLKKATGNVFKTPEYAIGNMFQLKKIVDIGKVACKRLSMCLVDDSMILLSLIESNSPDSFQLIQIPVDGNKSDVKIKTVLFNAEDEVVMKCLDVQFYLPEVLSVLLEEKDENRNAVIVQMKTKTIYENTQDIIDGNSLMGSIVLRQIPDLVASVFAVSGTRKVAIVLSKSRRKVRLFEMEAEDDDEEEEMILMEPPANFAEAQKAYYKAMREGIVIDEEDGSNPTDTYKDLTLETSGTSEQETGGTSHPDGDDN</sequence>
<gene>
    <name evidence="10" type="ORF">g.16026</name>
</gene>
<reference evidence="10" key="1">
    <citation type="submission" date="2015-11" db="EMBL/GenBank/DDBJ databases">
        <title>De novo transcriptome assembly of four potential Pierce s Disease insect vectors from Arizona vineyards.</title>
        <authorList>
            <person name="Tassone E.E."/>
        </authorList>
    </citation>
    <scope>NUCLEOTIDE SEQUENCE</scope>
</reference>
<name>A0A1B6L725_9HEMI</name>
<dbReference type="InterPro" id="IPR024790">
    <property type="entry name" value="APC4_long_dom"/>
</dbReference>
<keyword evidence="4" id="KW-0833">Ubl conjugation pathway</keyword>
<feature type="region of interest" description="Disordered" evidence="6">
    <location>
        <begin position="254"/>
        <end position="300"/>
    </location>
</feature>
<dbReference type="InterPro" id="IPR056358">
    <property type="entry name" value="APC4_C"/>
</dbReference>
<feature type="domain" description="Anaphase-promoting complex subunit 4-like WD40" evidence="7">
    <location>
        <begin position="21"/>
        <end position="118"/>
    </location>
</feature>
<evidence type="ECO:0000256" key="3">
    <source>
        <dbReference type="ARBA" id="ARBA00022776"/>
    </source>
</evidence>
<dbReference type="Pfam" id="PF12894">
    <property type="entry name" value="ANAPC4_WD40"/>
    <property type="match status" value="1"/>
</dbReference>
<dbReference type="Pfam" id="PF23405">
    <property type="entry name" value="WD40_APC4_C-half"/>
    <property type="match status" value="1"/>
</dbReference>
<proteinExistence type="predicted"/>
<dbReference type="Pfam" id="PF12896">
    <property type="entry name" value="ANAPC4"/>
    <property type="match status" value="1"/>
</dbReference>
<dbReference type="InterPro" id="IPR011044">
    <property type="entry name" value="Quino_amine_DH_bsu"/>
</dbReference>
<keyword evidence="3" id="KW-0498">Mitosis</keyword>
<organism evidence="10">
    <name type="scientific">Graphocephala atropunctata</name>
    <dbReference type="NCBI Taxonomy" id="36148"/>
    <lineage>
        <taxon>Eukaryota</taxon>
        <taxon>Metazoa</taxon>
        <taxon>Ecdysozoa</taxon>
        <taxon>Arthropoda</taxon>
        <taxon>Hexapoda</taxon>
        <taxon>Insecta</taxon>
        <taxon>Pterygota</taxon>
        <taxon>Neoptera</taxon>
        <taxon>Paraneoptera</taxon>
        <taxon>Hemiptera</taxon>
        <taxon>Auchenorrhyncha</taxon>
        <taxon>Membracoidea</taxon>
        <taxon>Cicadellidae</taxon>
        <taxon>Cicadellinae</taxon>
        <taxon>Cicadellini</taxon>
        <taxon>Graphocephala</taxon>
    </lineage>
</organism>
<dbReference type="EMBL" id="GEBQ01020455">
    <property type="protein sequence ID" value="JAT19522.1"/>
    <property type="molecule type" value="Transcribed_RNA"/>
</dbReference>
<dbReference type="PANTHER" id="PTHR13260">
    <property type="entry name" value="ANAPHASE PROMOTING COMPLEX SUBUNIT 4 APC4"/>
    <property type="match status" value="1"/>
</dbReference>
<dbReference type="InterPro" id="IPR024789">
    <property type="entry name" value="APC4"/>
</dbReference>
<evidence type="ECO:0000259" key="7">
    <source>
        <dbReference type="Pfam" id="PF12894"/>
    </source>
</evidence>
<dbReference type="AlphaFoldDB" id="A0A1B6L725"/>
<dbReference type="GO" id="GO:0034399">
    <property type="term" value="C:nuclear periphery"/>
    <property type="evidence" value="ECO:0007669"/>
    <property type="project" value="TreeGrafter"/>
</dbReference>
<feature type="compositionally biased region" description="Polar residues" evidence="6">
    <location>
        <begin position="259"/>
        <end position="280"/>
    </location>
</feature>
<dbReference type="GO" id="GO:0031145">
    <property type="term" value="P:anaphase-promoting complex-dependent catabolic process"/>
    <property type="evidence" value="ECO:0007669"/>
    <property type="project" value="InterPro"/>
</dbReference>
<dbReference type="GO" id="GO:0005680">
    <property type="term" value="C:anaphase-promoting complex"/>
    <property type="evidence" value="ECO:0007669"/>
    <property type="project" value="InterPro"/>
</dbReference>